<organism evidence="4 5">
    <name type="scientific">Phialocephala subalpina</name>
    <dbReference type="NCBI Taxonomy" id="576137"/>
    <lineage>
        <taxon>Eukaryota</taxon>
        <taxon>Fungi</taxon>
        <taxon>Dikarya</taxon>
        <taxon>Ascomycota</taxon>
        <taxon>Pezizomycotina</taxon>
        <taxon>Leotiomycetes</taxon>
        <taxon>Helotiales</taxon>
        <taxon>Mollisiaceae</taxon>
        <taxon>Phialocephala</taxon>
        <taxon>Phialocephala fortinii species complex</taxon>
    </lineage>
</organism>
<gene>
    <name evidence="4" type="ORF">PAC_06918</name>
</gene>
<dbReference type="SMART" id="SM00184">
    <property type="entry name" value="RING"/>
    <property type="match status" value="1"/>
</dbReference>
<dbReference type="STRING" id="576137.A0A1L7WWA1"/>
<evidence type="ECO:0000256" key="2">
    <source>
        <dbReference type="SAM" id="MobiDB-lite"/>
    </source>
</evidence>
<keyword evidence="1" id="KW-0863">Zinc-finger</keyword>
<dbReference type="GO" id="GO:0008270">
    <property type="term" value="F:zinc ion binding"/>
    <property type="evidence" value="ECO:0007669"/>
    <property type="project" value="UniProtKB-KW"/>
</dbReference>
<feature type="domain" description="RING-type" evidence="3">
    <location>
        <begin position="45"/>
        <end position="92"/>
    </location>
</feature>
<dbReference type="EMBL" id="FJOG01000009">
    <property type="protein sequence ID" value="CZR57029.1"/>
    <property type="molecule type" value="Genomic_DNA"/>
</dbReference>
<dbReference type="InterPro" id="IPR013083">
    <property type="entry name" value="Znf_RING/FYVE/PHD"/>
</dbReference>
<accession>A0A1L7WWA1</accession>
<evidence type="ECO:0000313" key="5">
    <source>
        <dbReference type="Proteomes" id="UP000184330"/>
    </source>
</evidence>
<keyword evidence="5" id="KW-1185">Reference proteome</keyword>
<keyword evidence="1" id="KW-0479">Metal-binding</keyword>
<dbReference type="Gene3D" id="3.30.40.10">
    <property type="entry name" value="Zinc/RING finger domain, C3HC4 (zinc finger)"/>
    <property type="match status" value="1"/>
</dbReference>
<evidence type="ECO:0000259" key="3">
    <source>
        <dbReference type="PROSITE" id="PS50089"/>
    </source>
</evidence>
<name>A0A1L7WWA1_9HELO</name>
<protein>
    <recommendedName>
        <fullName evidence="3">RING-type domain-containing protein</fullName>
    </recommendedName>
</protein>
<dbReference type="SUPFAM" id="SSF57850">
    <property type="entry name" value="RING/U-box"/>
    <property type="match status" value="1"/>
</dbReference>
<proteinExistence type="predicted"/>
<sequence>MSKQHNYNLRSRGQSSEEPPPPPPSPPLSPQTTTRLRRTSSHQRCAICLDTLSEPHNTALFLLCTHTFDLTCSITLLTSPPSPQSRRCPLCRIPIAAVQYNFLSSPSSSSIHIPRSPIFDSGPFIREDETVTVEMSELEKNRRRELKQLIEKENLEKVVLVERIISSKVMQLAGTKTVALLVRSLSIIVVDKGLLRRILDIAISGNWAELKLEDPEFKLLRDEKGLEVSAKKFLMVERKFGAEDITITDCTSPTEIFPSTVPPNWDGDGFNSDTNIVNRFFKAARLRAISLARQEIQGVFELFRFWGSFEDLTDLDIGSSAIMDTMNQGEVECEYCDEKHRNGDCKLPDAKDVTGNVRVDKMQM</sequence>
<dbReference type="InterPro" id="IPR001841">
    <property type="entry name" value="Znf_RING"/>
</dbReference>
<evidence type="ECO:0000256" key="1">
    <source>
        <dbReference type="PROSITE-ProRule" id="PRU00175"/>
    </source>
</evidence>
<dbReference type="AlphaFoldDB" id="A0A1L7WWA1"/>
<dbReference type="Proteomes" id="UP000184330">
    <property type="component" value="Unassembled WGS sequence"/>
</dbReference>
<reference evidence="4 5" key="1">
    <citation type="submission" date="2016-03" db="EMBL/GenBank/DDBJ databases">
        <authorList>
            <person name="Ploux O."/>
        </authorList>
    </citation>
    <scope>NUCLEOTIDE SEQUENCE [LARGE SCALE GENOMIC DNA]</scope>
    <source>
        <strain evidence="4 5">UAMH 11012</strain>
    </source>
</reference>
<dbReference type="OrthoDB" id="3556545at2759"/>
<feature type="compositionally biased region" description="Pro residues" evidence="2">
    <location>
        <begin position="18"/>
        <end position="29"/>
    </location>
</feature>
<dbReference type="PROSITE" id="PS50089">
    <property type="entry name" value="ZF_RING_2"/>
    <property type="match status" value="1"/>
</dbReference>
<feature type="region of interest" description="Disordered" evidence="2">
    <location>
        <begin position="1"/>
        <end position="36"/>
    </location>
</feature>
<evidence type="ECO:0000313" key="4">
    <source>
        <dbReference type="EMBL" id="CZR57029.1"/>
    </source>
</evidence>
<keyword evidence="1" id="KW-0862">Zinc</keyword>